<reference evidence="3 4" key="1">
    <citation type="submission" date="2021-01" db="EMBL/GenBank/DDBJ databases">
        <title>Genomic Encyclopedia of Type Strains, Phase IV (KMG-IV): sequencing the most valuable type-strain genomes for metagenomic binning, comparative biology and taxonomic classification.</title>
        <authorList>
            <person name="Goeker M."/>
        </authorList>
    </citation>
    <scope>NUCLEOTIDE SEQUENCE [LARGE SCALE GENOMIC DNA]</scope>
    <source>
        <strain evidence="3 4">DSM 103394</strain>
    </source>
</reference>
<evidence type="ECO:0000313" key="4">
    <source>
        <dbReference type="Proteomes" id="UP000674416"/>
    </source>
</evidence>
<dbReference type="InterPro" id="IPR018357">
    <property type="entry name" value="Hexapep_transf_CS"/>
</dbReference>
<evidence type="ECO:0000313" key="3">
    <source>
        <dbReference type="EMBL" id="MBP1080865.1"/>
    </source>
</evidence>
<dbReference type="InterPro" id="IPR051159">
    <property type="entry name" value="Hexapeptide_acetyltransf"/>
</dbReference>
<dbReference type="PROSITE" id="PS00101">
    <property type="entry name" value="HEXAPEP_TRANSFERASES"/>
    <property type="match status" value="1"/>
</dbReference>
<comment type="caution">
    <text evidence="3">The sequence shown here is derived from an EMBL/GenBank/DDBJ whole genome shotgun (WGS) entry which is preliminary data.</text>
</comment>
<protein>
    <submittedName>
        <fullName evidence="3">Acetyltransferase-like isoleucine patch superfamily enzyme</fullName>
    </submittedName>
</protein>
<dbReference type="RefSeq" id="WP_053603538.1">
    <property type="nucleotide sequence ID" value="NZ_JAFDST010000001.1"/>
</dbReference>
<dbReference type="Pfam" id="PF00132">
    <property type="entry name" value="Hexapep"/>
    <property type="match status" value="1"/>
</dbReference>
<dbReference type="InterPro" id="IPR011004">
    <property type="entry name" value="Trimer_LpxA-like_sf"/>
</dbReference>
<dbReference type="PANTHER" id="PTHR23416">
    <property type="entry name" value="SIALIC ACID SYNTHASE-RELATED"/>
    <property type="match status" value="1"/>
</dbReference>
<dbReference type="CDD" id="cd04647">
    <property type="entry name" value="LbH_MAT_like"/>
    <property type="match status" value="1"/>
</dbReference>
<sequence>MNDFIANEAYPLIEPGVKLFSSTVDHYSWIRRETTLINTTIGKDVFIGFRCSFENAKVGQAVQIASKVSVGNGHRQTTIEKYAWIGAGVYIDGGITIGEGAIVGAGSAVYEDVPPYSIVVGNPARFLKERKVEKDGAPEFRSFLTSQQKLLKNKQYGDSQLKDGRNQFIDADLNVKGTQIIGENVIMIGKRIYSASGTLITDGGITIGNQAVVGDDSIIEGGGRVTIGDNTVIGKGVHILSTSHDYKKLSLPMVTKPVLIGDNVVIEDQAIIFGGVSIKSGTRIKANSLINKSV</sequence>
<gene>
    <name evidence="3" type="ORF">JOC74_001353</name>
</gene>
<evidence type="ECO:0000256" key="2">
    <source>
        <dbReference type="ARBA" id="ARBA00022737"/>
    </source>
</evidence>
<keyword evidence="2" id="KW-0677">Repeat</keyword>
<dbReference type="Proteomes" id="UP000674416">
    <property type="component" value="Unassembled WGS sequence"/>
</dbReference>
<organism evidence="3 4">
    <name type="scientific">Bacillus capparidis</name>
    <dbReference type="NCBI Taxonomy" id="1840411"/>
    <lineage>
        <taxon>Bacteria</taxon>
        <taxon>Bacillati</taxon>
        <taxon>Bacillota</taxon>
        <taxon>Bacilli</taxon>
        <taxon>Bacillales</taxon>
        <taxon>Bacillaceae</taxon>
        <taxon>Bacillus</taxon>
    </lineage>
</organism>
<proteinExistence type="predicted"/>
<keyword evidence="1" id="KW-0808">Transferase</keyword>
<dbReference type="SUPFAM" id="SSF51161">
    <property type="entry name" value="Trimeric LpxA-like enzymes"/>
    <property type="match status" value="2"/>
</dbReference>
<evidence type="ECO:0000256" key="1">
    <source>
        <dbReference type="ARBA" id="ARBA00022679"/>
    </source>
</evidence>
<keyword evidence="4" id="KW-1185">Reference proteome</keyword>
<accession>A0ABS4CU49</accession>
<dbReference type="InterPro" id="IPR001451">
    <property type="entry name" value="Hexapep"/>
</dbReference>
<name>A0ABS4CU49_9BACI</name>
<dbReference type="Gene3D" id="2.160.10.10">
    <property type="entry name" value="Hexapeptide repeat proteins"/>
    <property type="match status" value="2"/>
</dbReference>
<dbReference type="EMBL" id="JAFDST010000001">
    <property type="protein sequence ID" value="MBP1080865.1"/>
    <property type="molecule type" value="Genomic_DNA"/>
</dbReference>